<evidence type="ECO:0000256" key="2">
    <source>
        <dbReference type="SAM" id="SignalP"/>
    </source>
</evidence>
<sequence>MRTAAAAAAAAAAPPLSPLLPDRPPAAGRLLLPLLLLLLQPPPATTCASLRPPPPTAGNTCAPRRWNGAGPPGPRPRRGAWGFPSGSVVAAATGEELHDLLLHQARAPAPAPQLVVLFYLADCPNSM</sequence>
<proteinExistence type="predicted"/>
<organism evidence="3 4">
    <name type="scientific">Raphidocelis subcapitata</name>
    <dbReference type="NCBI Taxonomy" id="307507"/>
    <lineage>
        <taxon>Eukaryota</taxon>
        <taxon>Viridiplantae</taxon>
        <taxon>Chlorophyta</taxon>
        <taxon>core chlorophytes</taxon>
        <taxon>Chlorophyceae</taxon>
        <taxon>CS clade</taxon>
        <taxon>Sphaeropleales</taxon>
        <taxon>Selenastraceae</taxon>
        <taxon>Raphidocelis</taxon>
    </lineage>
</organism>
<evidence type="ECO:0000313" key="4">
    <source>
        <dbReference type="Proteomes" id="UP000247498"/>
    </source>
</evidence>
<accession>A0A2V0P5F0</accession>
<evidence type="ECO:0000256" key="1">
    <source>
        <dbReference type="SAM" id="MobiDB-lite"/>
    </source>
</evidence>
<keyword evidence="2" id="KW-0732">Signal</keyword>
<keyword evidence="4" id="KW-1185">Reference proteome</keyword>
<dbReference type="InParanoid" id="A0A2V0P5F0"/>
<dbReference type="AlphaFoldDB" id="A0A2V0P5F0"/>
<comment type="caution">
    <text evidence="3">The sequence shown here is derived from an EMBL/GenBank/DDBJ whole genome shotgun (WGS) entry which is preliminary data.</text>
</comment>
<protein>
    <recommendedName>
        <fullName evidence="5">Thioredoxin domain-containing protein</fullName>
    </recommendedName>
</protein>
<feature type="chain" id="PRO_5016177832" description="Thioredoxin domain-containing protein" evidence="2">
    <location>
        <begin position="47"/>
        <end position="127"/>
    </location>
</feature>
<reference evidence="3 4" key="1">
    <citation type="journal article" date="2018" name="Sci. Rep.">
        <title>Raphidocelis subcapitata (=Pseudokirchneriella subcapitata) provides an insight into genome evolution and environmental adaptations in the Sphaeropleales.</title>
        <authorList>
            <person name="Suzuki S."/>
            <person name="Yamaguchi H."/>
            <person name="Nakajima N."/>
            <person name="Kawachi M."/>
        </authorList>
    </citation>
    <scope>NUCLEOTIDE SEQUENCE [LARGE SCALE GENOMIC DNA]</scope>
    <source>
        <strain evidence="3 4">NIES-35</strain>
    </source>
</reference>
<evidence type="ECO:0000313" key="3">
    <source>
        <dbReference type="EMBL" id="GBF93093.1"/>
    </source>
</evidence>
<feature type="region of interest" description="Disordered" evidence="1">
    <location>
        <begin position="46"/>
        <end position="81"/>
    </location>
</feature>
<feature type="signal peptide" evidence="2">
    <location>
        <begin position="1"/>
        <end position="46"/>
    </location>
</feature>
<gene>
    <name evidence="3" type="ORF">Rsub_05704</name>
</gene>
<evidence type="ECO:0008006" key="5">
    <source>
        <dbReference type="Google" id="ProtNLM"/>
    </source>
</evidence>
<dbReference type="EMBL" id="BDRX01000037">
    <property type="protein sequence ID" value="GBF93093.1"/>
    <property type="molecule type" value="Genomic_DNA"/>
</dbReference>
<dbReference type="Proteomes" id="UP000247498">
    <property type="component" value="Unassembled WGS sequence"/>
</dbReference>
<name>A0A2V0P5F0_9CHLO</name>